<evidence type="ECO:0000313" key="2">
    <source>
        <dbReference type="Proteomes" id="UP001501508"/>
    </source>
</evidence>
<sequence>MGERGESVAAADLLNRFAAAGKRVHVAGDLSRGVIIGLDLEGRLYSVYNGRVLNRVNPVAISGASVMETYHNPGGDGLWPAPEGTRLGYSYATGSWRVPSGIRHARFQVIAEGADHAVVASEVDLINSQGTGIPLLFERDVRVKEETDGFTVSVGESMTYLGSRTLQKGTFLLSPWSLCQFDCGEGCEVVFAAEERDVWDLYDDPDRGNRYWEGGICHAITDGTRRYQIGLGPAVAAIEYRDPLRRMRVVRDAAILSDGLAYADIRDAAPEVPPSEKGVRYSVYSDAGGFMEIEAAGGCPQVLEPGTKLTQFINTRYIFE</sequence>
<keyword evidence="2" id="KW-1185">Reference proteome</keyword>
<organism evidence="1 2">
    <name type="scientific">Ravibacter arvi</name>
    <dbReference type="NCBI Taxonomy" id="2051041"/>
    <lineage>
        <taxon>Bacteria</taxon>
        <taxon>Pseudomonadati</taxon>
        <taxon>Bacteroidota</taxon>
        <taxon>Cytophagia</taxon>
        <taxon>Cytophagales</taxon>
        <taxon>Spirosomataceae</taxon>
        <taxon>Ravibacter</taxon>
    </lineage>
</organism>
<gene>
    <name evidence="1" type="ORF">GCM10023091_12190</name>
</gene>
<accession>A0ABP8LSC0</accession>
<dbReference type="RefSeq" id="WP_345027339.1">
    <property type="nucleotide sequence ID" value="NZ_BAABEY010000012.1"/>
</dbReference>
<evidence type="ECO:0000313" key="1">
    <source>
        <dbReference type="EMBL" id="GAA4435561.1"/>
    </source>
</evidence>
<name>A0ABP8LSC0_9BACT</name>
<comment type="caution">
    <text evidence="1">The sequence shown here is derived from an EMBL/GenBank/DDBJ whole genome shotgun (WGS) entry which is preliminary data.</text>
</comment>
<proteinExistence type="predicted"/>
<dbReference type="Proteomes" id="UP001501508">
    <property type="component" value="Unassembled WGS sequence"/>
</dbReference>
<reference evidence="2" key="1">
    <citation type="journal article" date="2019" name="Int. J. Syst. Evol. Microbiol.">
        <title>The Global Catalogue of Microorganisms (GCM) 10K type strain sequencing project: providing services to taxonomists for standard genome sequencing and annotation.</title>
        <authorList>
            <consortium name="The Broad Institute Genomics Platform"/>
            <consortium name="The Broad Institute Genome Sequencing Center for Infectious Disease"/>
            <person name="Wu L."/>
            <person name="Ma J."/>
        </authorList>
    </citation>
    <scope>NUCLEOTIDE SEQUENCE [LARGE SCALE GENOMIC DNA]</scope>
    <source>
        <strain evidence="2">JCM 31920</strain>
    </source>
</reference>
<dbReference type="EMBL" id="BAABEY010000012">
    <property type="protein sequence ID" value="GAA4435561.1"/>
    <property type="molecule type" value="Genomic_DNA"/>
</dbReference>
<protein>
    <submittedName>
        <fullName evidence="1">Uncharacterized protein</fullName>
    </submittedName>
</protein>